<evidence type="ECO:0000256" key="1">
    <source>
        <dbReference type="ARBA" id="ARBA00038464"/>
    </source>
</evidence>
<reference evidence="4" key="1">
    <citation type="journal article" date="2011" name="Genome Res.">
        <title>Deep small RNA sequencing from the nematode Ascaris reveals conservation, functional diversification, and novel developmental profiles.</title>
        <authorList>
            <person name="Wang J."/>
            <person name="Czech B."/>
            <person name="Crunk A."/>
            <person name="Wallace A."/>
            <person name="Mitreva M."/>
            <person name="Hannon G.J."/>
            <person name="Davis R.E."/>
        </authorList>
    </citation>
    <scope>NUCLEOTIDE SEQUENCE</scope>
</reference>
<feature type="compositionally biased region" description="Acidic residues" evidence="2">
    <location>
        <begin position="669"/>
        <end position="680"/>
    </location>
</feature>
<dbReference type="GO" id="GO:0005737">
    <property type="term" value="C:cytoplasm"/>
    <property type="evidence" value="ECO:0007669"/>
    <property type="project" value="TreeGrafter"/>
</dbReference>
<dbReference type="EMBL" id="JI166831">
    <property type="protein sequence ID" value="ADY42073.1"/>
    <property type="molecule type" value="mRNA"/>
</dbReference>
<feature type="region of interest" description="Disordered" evidence="2">
    <location>
        <begin position="654"/>
        <end position="708"/>
    </location>
</feature>
<dbReference type="SMART" id="SM01127">
    <property type="entry name" value="DDHD"/>
    <property type="match status" value="1"/>
</dbReference>
<evidence type="ECO:0000313" key="4">
    <source>
        <dbReference type="EMBL" id="ADY42073.1"/>
    </source>
</evidence>
<evidence type="ECO:0000259" key="3">
    <source>
        <dbReference type="PROSITE" id="PS51043"/>
    </source>
</evidence>
<dbReference type="InterPro" id="IPR004177">
    <property type="entry name" value="DDHD_dom"/>
</dbReference>
<dbReference type="GO" id="GO:0004620">
    <property type="term" value="F:phospholipase activity"/>
    <property type="evidence" value="ECO:0007669"/>
    <property type="project" value="TreeGrafter"/>
</dbReference>
<feature type="compositionally biased region" description="Basic and acidic residues" evidence="2">
    <location>
        <begin position="22"/>
        <end position="33"/>
    </location>
</feature>
<feature type="compositionally biased region" description="Polar residues" evidence="2">
    <location>
        <begin position="1"/>
        <end position="10"/>
    </location>
</feature>
<name>F1KW19_ASCSU</name>
<feature type="region of interest" description="Disordered" evidence="2">
    <location>
        <begin position="74"/>
        <end position="151"/>
    </location>
</feature>
<feature type="domain" description="DDHD" evidence="3">
    <location>
        <begin position="553"/>
        <end position="796"/>
    </location>
</feature>
<dbReference type="PROSITE" id="PS51043">
    <property type="entry name" value="DDHD"/>
    <property type="match status" value="1"/>
</dbReference>
<dbReference type="PANTHER" id="PTHR23509">
    <property type="entry name" value="PA-PL1 PHOSPHOLIPASE FAMILY"/>
    <property type="match status" value="1"/>
</dbReference>
<feature type="compositionally biased region" description="Polar residues" evidence="2">
    <location>
        <begin position="40"/>
        <end position="53"/>
    </location>
</feature>
<evidence type="ECO:0000256" key="2">
    <source>
        <dbReference type="SAM" id="MobiDB-lite"/>
    </source>
</evidence>
<feature type="region of interest" description="Disordered" evidence="2">
    <location>
        <begin position="1"/>
        <end position="56"/>
    </location>
</feature>
<comment type="similarity">
    <text evidence="1">Belongs to the PA-PLA1 family.</text>
</comment>
<organism evidence="4">
    <name type="scientific">Ascaris suum</name>
    <name type="common">Pig roundworm</name>
    <name type="synonym">Ascaris lumbricoides</name>
    <dbReference type="NCBI Taxonomy" id="6253"/>
    <lineage>
        <taxon>Eukaryota</taxon>
        <taxon>Metazoa</taxon>
        <taxon>Ecdysozoa</taxon>
        <taxon>Nematoda</taxon>
        <taxon>Chromadorea</taxon>
        <taxon>Rhabditida</taxon>
        <taxon>Spirurina</taxon>
        <taxon>Ascaridomorpha</taxon>
        <taxon>Ascaridoidea</taxon>
        <taxon>Ascarididae</taxon>
        <taxon>Ascaris</taxon>
    </lineage>
</organism>
<dbReference type="InterPro" id="IPR058055">
    <property type="entry name" value="PA-PLA1"/>
</dbReference>
<sequence length="807" mass="92799">MSDDVNSASEVTEDMQLNVDSDIGRKEKKDANEGCRTPLAEQTSQPNFSNLLPNETAKLERALSASTLSTTTINTDNSKLIGDNGTPKFRVLTNEDDDAETRNEDKIEADQQRSNRSGHRSETQKSASVAEHSKAARDKTPPVPPRSKKRRVAELKCSEVRWFYRRKGVETKWTPFRGCDSMLLEVYWRNRNEIDLDAATNAHICSVNNHVNIKSPVVLDGLYSVSETITSIYSIYWKDDEMEIRRGTWFLAESLQPINAEMADPIEKHHLHVFRSQMIPDTPVFSEKESSKKPLLTELKLQDQYEVRWNSVIDITLYNNSKTSRLLRYITWGKGTPLKRGYEEATWEDGKRIISHLILVVHGIGQKGYENLIAKNSEQVRDAMYACMDKHYPQEKSRPMVLPVEWRANLLLDSGQTDFVTLPKMSTMRHALNSTAMDIMYYQSPLYRNEIMAGLARSMNTVYKLFMDNHPEFDGPISIFAHSLGSVMCYDLLTNWSPLVLFDEYVAEAINDHLRTSNSKDVAVLHSFQNARQKLLDLYGGFQKAFLNPNEQLNFRVTNLFCIGSPLAVFLIMRGAPTVYPAADRLKRIYNVFHPYDPVAYRLEPLVHHNYRFIRPIKLFTSIDLRALKDYDLLPPELHRSYIKKLKAREKREKDKEVKEVISEKERDDIDEEDECDSDESSALRPNSSCSSPRSLTPPPSEGAIAEPRKSWWKFGNTRKEKDATIEIGKEIDESKLTDAEKIIDDIPPEDRLLFRMDYQVQPQITDRSYWSVLKSHFTYWTNADLATFVVNRLYPKEEKSADSGDS</sequence>
<dbReference type="AlphaFoldDB" id="F1KW19"/>
<dbReference type="PANTHER" id="PTHR23509:SF48">
    <property type="entry name" value="INTRACELLULAR PHOSPHOLIPASE A1"/>
    <property type="match status" value="1"/>
</dbReference>
<feature type="compositionally biased region" description="Basic and acidic residues" evidence="2">
    <location>
        <begin position="654"/>
        <end position="668"/>
    </location>
</feature>
<protein>
    <submittedName>
        <fullName evidence="4">Phospholipase DDHD1</fullName>
    </submittedName>
</protein>
<accession>F1KW19</accession>
<feature type="compositionally biased region" description="Polar residues" evidence="2">
    <location>
        <begin position="684"/>
        <end position="695"/>
    </location>
</feature>
<dbReference type="Pfam" id="PF02862">
    <property type="entry name" value="DDHD"/>
    <property type="match status" value="1"/>
</dbReference>
<dbReference type="GO" id="GO:0046872">
    <property type="term" value="F:metal ion binding"/>
    <property type="evidence" value="ECO:0007669"/>
    <property type="project" value="InterPro"/>
</dbReference>
<proteinExistence type="evidence at transcript level"/>
<feature type="compositionally biased region" description="Basic and acidic residues" evidence="2">
    <location>
        <begin position="100"/>
        <end position="123"/>
    </location>
</feature>
<feature type="compositionally biased region" description="Basic and acidic residues" evidence="2">
    <location>
        <begin position="131"/>
        <end position="140"/>
    </location>
</feature>